<comment type="caution">
    <text evidence="2">The sequence shown here is derived from an EMBL/GenBank/DDBJ whole genome shotgun (WGS) entry which is preliminary data.</text>
</comment>
<protein>
    <submittedName>
        <fullName evidence="2">Uncharacterized protein</fullName>
    </submittedName>
</protein>
<feature type="region of interest" description="Disordered" evidence="1">
    <location>
        <begin position="73"/>
        <end position="95"/>
    </location>
</feature>
<dbReference type="AlphaFoldDB" id="A0A9Q0GL22"/>
<evidence type="ECO:0000313" key="3">
    <source>
        <dbReference type="Proteomes" id="UP001141806"/>
    </source>
</evidence>
<organism evidence="2 3">
    <name type="scientific">Protea cynaroides</name>
    <dbReference type="NCBI Taxonomy" id="273540"/>
    <lineage>
        <taxon>Eukaryota</taxon>
        <taxon>Viridiplantae</taxon>
        <taxon>Streptophyta</taxon>
        <taxon>Embryophyta</taxon>
        <taxon>Tracheophyta</taxon>
        <taxon>Spermatophyta</taxon>
        <taxon>Magnoliopsida</taxon>
        <taxon>Proteales</taxon>
        <taxon>Proteaceae</taxon>
        <taxon>Protea</taxon>
    </lineage>
</organism>
<reference evidence="2" key="1">
    <citation type="journal article" date="2023" name="Plant J.">
        <title>The genome of the king protea, Protea cynaroides.</title>
        <authorList>
            <person name="Chang J."/>
            <person name="Duong T.A."/>
            <person name="Schoeman C."/>
            <person name="Ma X."/>
            <person name="Roodt D."/>
            <person name="Barker N."/>
            <person name="Li Z."/>
            <person name="Van de Peer Y."/>
            <person name="Mizrachi E."/>
        </authorList>
    </citation>
    <scope>NUCLEOTIDE SEQUENCE</scope>
    <source>
        <tissue evidence="2">Young leaves</tissue>
    </source>
</reference>
<evidence type="ECO:0000313" key="2">
    <source>
        <dbReference type="EMBL" id="KAJ4949806.1"/>
    </source>
</evidence>
<keyword evidence="3" id="KW-1185">Reference proteome</keyword>
<name>A0A9Q0GL22_9MAGN</name>
<evidence type="ECO:0000256" key="1">
    <source>
        <dbReference type="SAM" id="MobiDB-lite"/>
    </source>
</evidence>
<dbReference type="EMBL" id="JAMYWD010000328">
    <property type="protein sequence ID" value="KAJ4949806.1"/>
    <property type="molecule type" value="Genomic_DNA"/>
</dbReference>
<accession>A0A9Q0GL22</accession>
<feature type="compositionally biased region" description="Polar residues" evidence="1">
    <location>
        <begin position="78"/>
        <end position="95"/>
    </location>
</feature>
<proteinExistence type="predicted"/>
<dbReference type="Proteomes" id="UP001141806">
    <property type="component" value="Unassembled WGS sequence"/>
</dbReference>
<gene>
    <name evidence="2" type="ORF">NE237_000080</name>
</gene>
<sequence>MSSLNLNSFPSLVLVLPSNLEECDEAIMDIRPIFTIPTQGSPPSLPLRLLMTMRTCNIRGSSIAARFLGSLKEPDAPSNGSGMSFLTGNANRMFS</sequence>